<feature type="transmembrane region" description="Helical" evidence="1">
    <location>
        <begin position="526"/>
        <end position="547"/>
    </location>
</feature>
<reference evidence="2" key="1">
    <citation type="submission" date="2020-03" db="EMBL/GenBank/DDBJ databases">
        <title>A high-quality chromosome-level genome assembly of a woody plant with both climbing and erect habits, Rhamnella rubrinervis.</title>
        <authorList>
            <person name="Lu Z."/>
            <person name="Yang Y."/>
            <person name="Zhu X."/>
            <person name="Sun Y."/>
        </authorList>
    </citation>
    <scope>NUCLEOTIDE SEQUENCE</scope>
    <source>
        <strain evidence="2">BYM</strain>
        <tissue evidence="2">Leaf</tissue>
    </source>
</reference>
<proteinExistence type="predicted"/>
<feature type="transmembrane region" description="Helical" evidence="1">
    <location>
        <begin position="338"/>
        <end position="358"/>
    </location>
</feature>
<dbReference type="PANTHER" id="PTHR36714:SF7">
    <property type="entry name" value="TRANSMEMBRANE PROTEIN"/>
    <property type="match status" value="1"/>
</dbReference>
<feature type="transmembrane region" description="Helical" evidence="1">
    <location>
        <begin position="65"/>
        <end position="84"/>
    </location>
</feature>
<evidence type="ECO:0000313" key="3">
    <source>
        <dbReference type="Proteomes" id="UP000796880"/>
    </source>
</evidence>
<organism evidence="2 3">
    <name type="scientific">Rhamnella rubrinervis</name>
    <dbReference type="NCBI Taxonomy" id="2594499"/>
    <lineage>
        <taxon>Eukaryota</taxon>
        <taxon>Viridiplantae</taxon>
        <taxon>Streptophyta</taxon>
        <taxon>Embryophyta</taxon>
        <taxon>Tracheophyta</taxon>
        <taxon>Spermatophyta</taxon>
        <taxon>Magnoliopsida</taxon>
        <taxon>eudicotyledons</taxon>
        <taxon>Gunneridae</taxon>
        <taxon>Pentapetalae</taxon>
        <taxon>rosids</taxon>
        <taxon>fabids</taxon>
        <taxon>Rosales</taxon>
        <taxon>Rhamnaceae</taxon>
        <taxon>rhamnoid group</taxon>
        <taxon>Rhamneae</taxon>
        <taxon>Rhamnella</taxon>
    </lineage>
</organism>
<feature type="transmembrane region" description="Helical" evidence="1">
    <location>
        <begin position="776"/>
        <end position="795"/>
    </location>
</feature>
<feature type="transmembrane region" description="Helical" evidence="1">
    <location>
        <begin position="829"/>
        <end position="853"/>
    </location>
</feature>
<dbReference type="PANTHER" id="PTHR36714">
    <property type="entry name" value="T23E23.1"/>
    <property type="match status" value="1"/>
</dbReference>
<feature type="transmembrane region" description="Helical" evidence="1">
    <location>
        <begin position="185"/>
        <end position="206"/>
    </location>
</feature>
<gene>
    <name evidence="2" type="ORF">FNV43_RR26029</name>
</gene>
<dbReference type="OrthoDB" id="1095660at2759"/>
<dbReference type="EMBL" id="VOIH02000012">
    <property type="protein sequence ID" value="KAF3431298.1"/>
    <property type="molecule type" value="Genomic_DNA"/>
</dbReference>
<feature type="transmembrane region" description="Helical" evidence="1">
    <location>
        <begin position="715"/>
        <end position="735"/>
    </location>
</feature>
<dbReference type="Proteomes" id="UP000796880">
    <property type="component" value="Unassembled WGS sequence"/>
</dbReference>
<feature type="transmembrane region" description="Helical" evidence="1">
    <location>
        <begin position="446"/>
        <end position="464"/>
    </location>
</feature>
<keyword evidence="1" id="KW-1133">Transmembrane helix</keyword>
<evidence type="ECO:0000313" key="2">
    <source>
        <dbReference type="EMBL" id="KAF3431298.1"/>
    </source>
</evidence>
<feature type="transmembrane region" description="Helical" evidence="1">
    <location>
        <begin position="32"/>
        <end position="53"/>
    </location>
</feature>
<sequence length="873" mass="99436">MSVVISILEGISGTEALALSSYYSRGSGRCGFILMLLFFVLEMGLRLPCLYIGCYQRGGGVVAQSSFFCLGTALKWVVCVVYFHSCKERTLEKKVDAEAGAEKPVTHVEKPNTPKEELHFLSTSGIIRSAIEIPCRAILIDLVNFLTAVSTVYSASKFYTTTGRSMSLQDLLENFITNTKWNGPLIAFFMSQLSFISLDAVAYWGGSSPLVSSYNTLLQVIHGVDYFVALVNCLEYSAVWHTAVVISVLEDERGFKEFSSAAKLIEDILRKSLLIASKNINFIIFTVITSLPLFFFLVYYDFLLQKFLLDTNEILQENPGYFQFNKLMRYLLHELTQLGFYYLAPLHLLELCPVLVIVDLASKIYRGDGVPLTLKDMCCVEYERSDFDFGGISGTEALALSSYYSRGSGRCGFILMFLFFVLEMGLRLPCLYIGCYQRGSGVVAQSSFFCLGTALKWVVCVVYFRSCKERTLEKKVDMHFLILFLYVTSEALEQSPDYFYYYWHDTFDIARQLNKQIFYEFVQLGFLYLVPLHLLELFFVLVIVDLASKIYEEDKPMSLKDMIRKPVEMARLRGTFVTFVYHYVEQFCTTPNIVLGIERGVEYEYSNFDFGGLRLPCFYIGCYKQGYGIVAQISLFCLGNALKWVVLVVYFLDCKTRILEKKVDYEVGIQSSAPCLRLLIWRQRYTKRQTDESQGYGTKALQLGKNERHFYHIRLCYFVISLYATGTVVVGDNLLRYFKEHYVLCYFCSNLWNKFCATTRPSLGIKRRVEYECGDISYGGIYGPAALALSSFFSVGSHRRGVILMLVFFVWGVVLRLPCLYIGCHKGGYAIVAQSFFLCLGNALKWVACMVYFHDCQKQKSEMKVDGEVGSCG</sequence>
<feature type="transmembrane region" description="Helical" evidence="1">
    <location>
        <begin position="629"/>
        <end position="652"/>
    </location>
</feature>
<dbReference type="AlphaFoldDB" id="A0A8K0DNI8"/>
<name>A0A8K0DNI8_9ROSA</name>
<comment type="caution">
    <text evidence="2">The sequence shown here is derived from an EMBL/GenBank/DDBJ whole genome shotgun (WGS) entry which is preliminary data.</text>
</comment>
<protein>
    <submittedName>
        <fullName evidence="2">Uncharacterized protein</fullName>
    </submittedName>
</protein>
<keyword evidence="1" id="KW-0812">Transmembrane</keyword>
<evidence type="ECO:0000256" key="1">
    <source>
        <dbReference type="SAM" id="Phobius"/>
    </source>
</evidence>
<keyword evidence="3" id="KW-1185">Reference proteome</keyword>
<accession>A0A8K0DNI8</accession>
<feature type="transmembrane region" description="Helical" evidence="1">
    <location>
        <begin position="802"/>
        <end position="823"/>
    </location>
</feature>
<feature type="transmembrane region" description="Helical" evidence="1">
    <location>
        <begin position="413"/>
        <end position="434"/>
    </location>
</feature>
<feature type="transmembrane region" description="Helical" evidence="1">
    <location>
        <begin position="280"/>
        <end position="300"/>
    </location>
</feature>
<keyword evidence="1" id="KW-0472">Membrane</keyword>
<feature type="transmembrane region" description="Helical" evidence="1">
    <location>
        <begin position="226"/>
        <end position="249"/>
    </location>
</feature>